<dbReference type="STRING" id="356882.A0A423WM11"/>
<name>A0A423WM11_9PEZI</name>
<feature type="compositionally biased region" description="Basic residues" evidence="1">
    <location>
        <begin position="707"/>
        <end position="719"/>
    </location>
</feature>
<feature type="compositionally biased region" description="Acidic residues" evidence="1">
    <location>
        <begin position="51"/>
        <end position="70"/>
    </location>
</feature>
<feature type="compositionally biased region" description="Basic and acidic residues" evidence="1">
    <location>
        <begin position="960"/>
        <end position="976"/>
    </location>
</feature>
<feature type="compositionally biased region" description="Acidic residues" evidence="1">
    <location>
        <begin position="624"/>
        <end position="648"/>
    </location>
</feature>
<protein>
    <recommendedName>
        <fullName evidence="2">Transcription factor IIIC 90kDa subunit N-terminal domain-containing protein</fullName>
    </recommendedName>
</protein>
<gene>
    <name evidence="3" type="ORF">VMCG_05012</name>
</gene>
<feature type="region of interest" description="Disordered" evidence="1">
    <location>
        <begin position="707"/>
        <end position="730"/>
    </location>
</feature>
<comment type="caution">
    <text evidence="3">The sequence shown here is derived from an EMBL/GenBank/DDBJ whole genome shotgun (WGS) entry which is preliminary data.</text>
</comment>
<dbReference type="PANTHER" id="PTHR35711">
    <property type="entry name" value="EXPRESSED PROTEIN"/>
    <property type="match status" value="1"/>
</dbReference>
<dbReference type="InterPro" id="IPR024761">
    <property type="entry name" value="TFIIIC_delta_N"/>
</dbReference>
<feature type="domain" description="Transcription factor IIIC 90kDa subunit N-terminal" evidence="2">
    <location>
        <begin position="215"/>
        <end position="251"/>
    </location>
</feature>
<feature type="compositionally biased region" description="Acidic residues" evidence="1">
    <location>
        <begin position="12"/>
        <end position="22"/>
    </location>
</feature>
<evidence type="ECO:0000313" key="3">
    <source>
        <dbReference type="EMBL" id="ROW04447.1"/>
    </source>
</evidence>
<feature type="compositionally biased region" description="Low complexity" evidence="1">
    <location>
        <begin position="75"/>
        <end position="85"/>
    </location>
</feature>
<feature type="compositionally biased region" description="Acidic residues" evidence="1">
    <location>
        <begin position="586"/>
        <end position="601"/>
    </location>
</feature>
<reference evidence="3 4" key="1">
    <citation type="submission" date="2015-09" db="EMBL/GenBank/DDBJ databases">
        <title>Host preference determinants of Valsa canker pathogens revealed by comparative genomics.</title>
        <authorList>
            <person name="Yin Z."/>
            <person name="Huang L."/>
        </authorList>
    </citation>
    <scope>NUCLEOTIDE SEQUENCE [LARGE SCALE GENOMIC DNA]</scope>
    <source>
        <strain evidence="3 4">03-1</strain>
    </source>
</reference>
<evidence type="ECO:0000256" key="1">
    <source>
        <dbReference type="SAM" id="MobiDB-lite"/>
    </source>
</evidence>
<feature type="compositionally biased region" description="Basic and acidic residues" evidence="1">
    <location>
        <begin position="916"/>
        <end position="934"/>
    </location>
</feature>
<proteinExistence type="predicted"/>
<feature type="compositionally biased region" description="Gly residues" evidence="1">
    <location>
        <begin position="721"/>
        <end position="730"/>
    </location>
</feature>
<feature type="region of interest" description="Disordered" evidence="1">
    <location>
        <begin position="578"/>
        <end position="658"/>
    </location>
</feature>
<dbReference type="AlphaFoldDB" id="A0A423WM11"/>
<feature type="region of interest" description="Disordered" evidence="1">
    <location>
        <begin position="916"/>
        <end position="985"/>
    </location>
</feature>
<feature type="compositionally biased region" description="Gly residues" evidence="1">
    <location>
        <begin position="1101"/>
        <end position="1113"/>
    </location>
</feature>
<dbReference type="PANTHER" id="PTHR35711:SF1">
    <property type="entry name" value="ECTODERMAL, ISOFORM F"/>
    <property type="match status" value="1"/>
</dbReference>
<feature type="region of interest" description="Disordered" evidence="1">
    <location>
        <begin position="771"/>
        <end position="805"/>
    </location>
</feature>
<dbReference type="Pfam" id="PF12657">
    <property type="entry name" value="TFIIIC_delta"/>
    <property type="match status" value="1"/>
</dbReference>
<dbReference type="OrthoDB" id="192611at2759"/>
<organism evidence="3 4">
    <name type="scientific">Cytospora schulzeri</name>
    <dbReference type="NCBI Taxonomy" id="448051"/>
    <lineage>
        <taxon>Eukaryota</taxon>
        <taxon>Fungi</taxon>
        <taxon>Dikarya</taxon>
        <taxon>Ascomycota</taxon>
        <taxon>Pezizomycotina</taxon>
        <taxon>Sordariomycetes</taxon>
        <taxon>Sordariomycetidae</taxon>
        <taxon>Diaporthales</taxon>
        <taxon>Cytosporaceae</taxon>
        <taxon>Cytospora</taxon>
    </lineage>
</organism>
<dbReference type="Proteomes" id="UP000283895">
    <property type="component" value="Unassembled WGS sequence"/>
</dbReference>
<feature type="region of interest" description="Disordered" evidence="1">
    <location>
        <begin position="1072"/>
        <end position="1113"/>
    </location>
</feature>
<feature type="compositionally biased region" description="Basic and acidic residues" evidence="1">
    <location>
        <begin position="614"/>
        <end position="623"/>
    </location>
</feature>
<keyword evidence="4" id="KW-1185">Reference proteome</keyword>
<dbReference type="EMBL" id="LKEA01000014">
    <property type="protein sequence ID" value="ROW04447.1"/>
    <property type="molecule type" value="Genomic_DNA"/>
</dbReference>
<evidence type="ECO:0000313" key="4">
    <source>
        <dbReference type="Proteomes" id="UP000283895"/>
    </source>
</evidence>
<sequence>MKNSKFPVLDPNGEDDENDAGPEAEVKSEPDDDNDGSMGFLSSRLPKEYGDGDDEDDDRLEEDSEDDDIEPVAVNNNNNNNNNNNTQKRQQDDTNAAAVRANADPEDTSDPRQQFFDGMRHLPVSYPYLSPDLNAHVWESAGREMPLIHTNVRDHRDRDVTHILDAMPRDDDEEAEYREAASGGGGRGGGGGGVIPFYDVNHHPGAGAGVIGSAGTSLNHVVAIEWSPSGLGKNSRPVLAVLTGCGSLAVYGEGCASPFGNTARPFRSVATKGTGAVRDLASWIVLWAVGENFVVPGQEEYGYGEFIKAFAWSQGAGDGKALLGYMNDQREVVILCVGTEYRKTKDGLDEAVWNVQEMCRFEAEGPHGEQALMDPDFVPGGSSFCMRWGPWIKGEETWTCVLSYMDRNYIGFRRITLDVPAWKPTEAPKISCDPHDWDGRCLHLGADAFLEFENTIWTVGDRKICRGYIATPLVAEPFEVDLARSNPYRPKPGHSTEQCDTSYDHYGSITNPITGLIVHPVSLQTVSPSLVPFYTAVRLSATATNQGWWETNLVKLDNDGKLPQWATEIQEKISSVTPLGLAGLTGDDEDDDGEDDGDDGADQVVEGGGGGEEGEQKQKHKTEEWDDSGGDDDDEDDEDSDDDDDEDGAGAAYQGPDVHPLRMRIWGLAVSPGGGTTAVLASQQLTQKPERGGWHNHRSRVMFDHHHNKGRRPLRRKAQVHGGGGIGGGPMDLDGDEEAGSSTVNVDNLTTEARLWEWMYGGGPGVPGITHYPEPTADSGGSSINRHKDDNSNNPGRAQEAKDALAQARRDRIKEVFKPFVRDQTCSICADGTSKFPDAIAAAATATHDGRTTSTTRRLDCACEHGHRVALCGASGLAILEPGTSRCCGVCRSRCLDVDVLLGRVLLPAGRTGEAEMVGREVRGDRGPESREEGPDPTPPVHLPDDAPDGDVPALGRLQPRLDRVDGEHGDPHGDARGGAGTRHGREAELAAGPARVRVQGRQPPLDVLVGGEVGGAAGAVPGEGGGRAAEDGAGAALGVQLADDVEPARVPGLLAGLELLVLDLEDDLDALEGGGDGGHGDGGEEAGGGDLADGERGAGRRGGGDGLDYGLA</sequence>
<feature type="region of interest" description="Disordered" evidence="1">
    <location>
        <begin position="1"/>
        <end position="115"/>
    </location>
</feature>
<evidence type="ECO:0000259" key="2">
    <source>
        <dbReference type="Pfam" id="PF12657"/>
    </source>
</evidence>
<accession>A0A423WM11</accession>